<dbReference type="AlphaFoldDB" id="A0A516SIT3"/>
<dbReference type="EMBL" id="CP041730">
    <property type="protein sequence ID" value="QDQ28062.1"/>
    <property type="molecule type" value="Genomic_DNA"/>
</dbReference>
<evidence type="ECO:0000256" key="3">
    <source>
        <dbReference type="ARBA" id="ARBA00022723"/>
    </source>
</evidence>
<dbReference type="InterPro" id="IPR002401">
    <property type="entry name" value="Cyt_P450_E_grp-I"/>
</dbReference>
<dbReference type="InterPro" id="IPR036396">
    <property type="entry name" value="Cyt_P450_sf"/>
</dbReference>
<dbReference type="PROSITE" id="PS00086">
    <property type="entry name" value="CYTOCHROME_P450"/>
    <property type="match status" value="1"/>
</dbReference>
<keyword evidence="6 8" id="KW-0503">Monooxygenase</keyword>
<accession>A0A516SIT3</accession>
<dbReference type="Pfam" id="PF00067">
    <property type="entry name" value="p450"/>
    <property type="match status" value="1"/>
</dbReference>
<evidence type="ECO:0000256" key="4">
    <source>
        <dbReference type="ARBA" id="ARBA00023002"/>
    </source>
</evidence>
<dbReference type="GO" id="GO:0020037">
    <property type="term" value="F:heme binding"/>
    <property type="evidence" value="ECO:0007669"/>
    <property type="project" value="InterPro"/>
</dbReference>
<reference evidence="10" key="1">
    <citation type="submission" date="2019-07" db="EMBL/GenBank/DDBJ databases">
        <title>Chitinimonas sp. nov., isolated from Ny-Alesund, arctica soil.</title>
        <authorList>
            <person name="Xu Q."/>
            <person name="Peng F."/>
        </authorList>
    </citation>
    <scope>NUCLEOTIDE SEQUENCE [LARGE SCALE GENOMIC DNA]</scope>
    <source>
        <strain evidence="10">R3-44</strain>
    </source>
</reference>
<evidence type="ECO:0000256" key="6">
    <source>
        <dbReference type="ARBA" id="ARBA00023033"/>
    </source>
</evidence>
<keyword evidence="10" id="KW-1185">Reference proteome</keyword>
<dbReference type="PRINTS" id="PR00385">
    <property type="entry name" value="P450"/>
</dbReference>
<dbReference type="Proteomes" id="UP000317550">
    <property type="component" value="Chromosome"/>
</dbReference>
<dbReference type="RefSeq" id="WP_144279449.1">
    <property type="nucleotide sequence ID" value="NZ_CP041730.1"/>
</dbReference>
<name>A0A516SIT3_9NEIS</name>
<dbReference type="PANTHER" id="PTHR24291:SF50">
    <property type="entry name" value="BIFUNCTIONAL ALBAFLAVENONE MONOOXYGENASE_TERPENE SYNTHASE"/>
    <property type="match status" value="1"/>
</dbReference>
<evidence type="ECO:0000256" key="8">
    <source>
        <dbReference type="RuleBase" id="RU000461"/>
    </source>
</evidence>
<evidence type="ECO:0000313" key="10">
    <source>
        <dbReference type="Proteomes" id="UP000317550"/>
    </source>
</evidence>
<dbReference type="PANTHER" id="PTHR24291">
    <property type="entry name" value="CYTOCHROME P450 FAMILY 4"/>
    <property type="match status" value="1"/>
</dbReference>
<evidence type="ECO:0000256" key="5">
    <source>
        <dbReference type="ARBA" id="ARBA00023004"/>
    </source>
</evidence>
<dbReference type="PRINTS" id="PR00463">
    <property type="entry name" value="EP450I"/>
</dbReference>
<keyword evidence="4 8" id="KW-0560">Oxidoreductase</keyword>
<evidence type="ECO:0000256" key="7">
    <source>
        <dbReference type="PIRSR" id="PIRSR602401-1"/>
    </source>
</evidence>
<keyword evidence="5 7" id="KW-0408">Iron</keyword>
<protein>
    <submittedName>
        <fullName evidence="9">Cytochrome P450</fullName>
    </submittedName>
</protein>
<evidence type="ECO:0000313" key="9">
    <source>
        <dbReference type="EMBL" id="QDQ28062.1"/>
    </source>
</evidence>
<comment type="similarity">
    <text evidence="1 8">Belongs to the cytochrome P450 family.</text>
</comment>
<dbReference type="GO" id="GO:0016705">
    <property type="term" value="F:oxidoreductase activity, acting on paired donors, with incorporation or reduction of molecular oxygen"/>
    <property type="evidence" value="ECO:0007669"/>
    <property type="project" value="InterPro"/>
</dbReference>
<sequence>MPTSATLPGSPPPLRAPKPAGQLLLGHLKPYRADMLGFLSRSRAELGDIFRIRLGLRHLHVLGHPDMAEQVLIKDKARFGKLAELAELGSKREIGLGLVLGKGLVTNYGESWRRQRQMIQPMFHKAQIAAMADAMTAAGDRLLAHWRTSYQPGQTVDVAQEMMRVTVDVVSQTMFGADLVDKACFVGDRFPLLLRYAFSSISNPFSPPPSWPTARNRAFHKAMQELDELLYGLIDQRLQRGEPRGDLLDMLLVARDHESETGMSVRQLRDEVATIFGAGHETTANALTWTWYLLSRHPEAKRKLKEELASVLGGRTPTFADLPRLVYTRAVFEESMRLFSPAPALPRAVLQDTTVAGYGLRRGELVMVVSDLLHHHPAFWREPARFDPERFLPGAVPLQAHRCAYLPFGAGPRVCIGNHFALMEGQLLLAQIAQRYDLQLVSGHPVEREVAVTMRPRYGMPMKLVEIT</sequence>
<comment type="cofactor">
    <cofactor evidence="7">
        <name>heme</name>
        <dbReference type="ChEBI" id="CHEBI:30413"/>
    </cofactor>
</comment>
<keyword evidence="2 7" id="KW-0349">Heme</keyword>
<dbReference type="Gene3D" id="1.10.630.10">
    <property type="entry name" value="Cytochrome P450"/>
    <property type="match status" value="1"/>
</dbReference>
<dbReference type="KEGG" id="cari:FNU76_17870"/>
<dbReference type="SUPFAM" id="SSF48264">
    <property type="entry name" value="Cytochrome P450"/>
    <property type="match status" value="1"/>
</dbReference>
<dbReference type="InterPro" id="IPR050196">
    <property type="entry name" value="Cytochrome_P450_Monoox"/>
</dbReference>
<gene>
    <name evidence="9" type="ORF">FNU76_17870</name>
</gene>
<dbReference type="GO" id="GO:0005506">
    <property type="term" value="F:iron ion binding"/>
    <property type="evidence" value="ECO:0007669"/>
    <property type="project" value="InterPro"/>
</dbReference>
<dbReference type="OrthoDB" id="9764248at2"/>
<dbReference type="InterPro" id="IPR017972">
    <property type="entry name" value="Cyt_P450_CS"/>
</dbReference>
<feature type="binding site" description="axial binding residue" evidence="7">
    <location>
        <position position="415"/>
    </location>
    <ligand>
        <name>heme</name>
        <dbReference type="ChEBI" id="CHEBI:30413"/>
    </ligand>
    <ligandPart>
        <name>Fe</name>
        <dbReference type="ChEBI" id="CHEBI:18248"/>
    </ligandPart>
</feature>
<dbReference type="CDD" id="cd20620">
    <property type="entry name" value="CYP132-like"/>
    <property type="match status" value="1"/>
</dbReference>
<keyword evidence="3 7" id="KW-0479">Metal-binding</keyword>
<dbReference type="InterPro" id="IPR001128">
    <property type="entry name" value="Cyt_P450"/>
</dbReference>
<evidence type="ECO:0000256" key="1">
    <source>
        <dbReference type="ARBA" id="ARBA00010617"/>
    </source>
</evidence>
<proteinExistence type="inferred from homology"/>
<evidence type="ECO:0000256" key="2">
    <source>
        <dbReference type="ARBA" id="ARBA00022617"/>
    </source>
</evidence>
<dbReference type="GO" id="GO:0004497">
    <property type="term" value="F:monooxygenase activity"/>
    <property type="evidence" value="ECO:0007669"/>
    <property type="project" value="UniProtKB-KW"/>
</dbReference>
<organism evidence="9 10">
    <name type="scientific">Chitinimonas arctica</name>
    <dbReference type="NCBI Taxonomy" id="2594795"/>
    <lineage>
        <taxon>Bacteria</taxon>
        <taxon>Pseudomonadati</taxon>
        <taxon>Pseudomonadota</taxon>
        <taxon>Betaproteobacteria</taxon>
        <taxon>Neisseriales</taxon>
        <taxon>Chitinibacteraceae</taxon>
        <taxon>Chitinimonas</taxon>
    </lineage>
</organism>